<dbReference type="AlphaFoldDB" id="A0A9P3FYL5"/>
<protein>
    <submittedName>
        <fullName evidence="2">Uncharacterized protein</fullName>
    </submittedName>
</protein>
<evidence type="ECO:0000313" key="3">
    <source>
        <dbReference type="Proteomes" id="UP000703269"/>
    </source>
</evidence>
<gene>
    <name evidence="2" type="ORF">PsYK624_009780</name>
</gene>
<dbReference type="Proteomes" id="UP000703269">
    <property type="component" value="Unassembled WGS sequence"/>
</dbReference>
<evidence type="ECO:0000256" key="1">
    <source>
        <dbReference type="SAM" id="MobiDB-lite"/>
    </source>
</evidence>
<evidence type="ECO:0000313" key="2">
    <source>
        <dbReference type="EMBL" id="GJE84902.1"/>
    </source>
</evidence>
<proteinExistence type="predicted"/>
<sequence length="129" mass="14688">MVATEYRFGQRSNSSSWLCSTRGSTHDIESSGVIDESHRDDRWHKRELDPRASRVAMSSRRPQRVAHYGEGRPCEREAECSSASALIGLARVELPRKDKPRDGKGNHACIPWAWLQYPTLSQQLRSPKI</sequence>
<feature type="region of interest" description="Disordered" evidence="1">
    <location>
        <begin position="19"/>
        <end position="73"/>
    </location>
</feature>
<reference evidence="2 3" key="1">
    <citation type="submission" date="2021-08" db="EMBL/GenBank/DDBJ databases">
        <title>Draft Genome Sequence of Phanerochaete sordida strain YK-624.</title>
        <authorList>
            <person name="Mori T."/>
            <person name="Dohra H."/>
            <person name="Suzuki T."/>
            <person name="Kawagishi H."/>
            <person name="Hirai H."/>
        </authorList>
    </citation>
    <scope>NUCLEOTIDE SEQUENCE [LARGE SCALE GENOMIC DNA]</scope>
    <source>
        <strain evidence="2 3">YK-624</strain>
    </source>
</reference>
<dbReference type="EMBL" id="BPQB01000001">
    <property type="protein sequence ID" value="GJE84902.1"/>
    <property type="molecule type" value="Genomic_DNA"/>
</dbReference>
<feature type="compositionally biased region" description="Basic and acidic residues" evidence="1">
    <location>
        <begin position="24"/>
        <end position="52"/>
    </location>
</feature>
<organism evidence="2 3">
    <name type="scientific">Phanerochaete sordida</name>
    <dbReference type="NCBI Taxonomy" id="48140"/>
    <lineage>
        <taxon>Eukaryota</taxon>
        <taxon>Fungi</taxon>
        <taxon>Dikarya</taxon>
        <taxon>Basidiomycota</taxon>
        <taxon>Agaricomycotina</taxon>
        <taxon>Agaricomycetes</taxon>
        <taxon>Polyporales</taxon>
        <taxon>Phanerochaetaceae</taxon>
        <taxon>Phanerochaete</taxon>
    </lineage>
</organism>
<comment type="caution">
    <text evidence="2">The sequence shown here is derived from an EMBL/GenBank/DDBJ whole genome shotgun (WGS) entry which is preliminary data.</text>
</comment>
<name>A0A9P3FYL5_9APHY</name>
<keyword evidence="3" id="KW-1185">Reference proteome</keyword>
<accession>A0A9P3FYL5</accession>